<dbReference type="EMBL" id="BMZH01000016">
    <property type="protein sequence ID" value="GHB03370.1"/>
    <property type="molecule type" value="Genomic_DNA"/>
</dbReference>
<reference evidence="2" key="1">
    <citation type="journal article" date="2014" name="Int. J. Syst. Evol. Microbiol.">
        <title>Complete genome sequence of Corynebacterium casei LMG S-19264T (=DSM 44701T), isolated from a smear-ripened cheese.</title>
        <authorList>
            <consortium name="US DOE Joint Genome Institute (JGI-PGF)"/>
            <person name="Walter F."/>
            <person name="Albersmeier A."/>
            <person name="Kalinowski J."/>
            <person name="Ruckert C."/>
        </authorList>
    </citation>
    <scope>NUCLEOTIDE SEQUENCE</scope>
    <source>
        <strain evidence="2">KCTC 32513</strain>
    </source>
</reference>
<gene>
    <name evidence="2" type="ORF">GCM10009069_27580</name>
</gene>
<feature type="compositionally biased region" description="Basic and acidic residues" evidence="1">
    <location>
        <begin position="1"/>
        <end position="11"/>
    </location>
</feature>
<evidence type="ECO:0000313" key="3">
    <source>
        <dbReference type="Proteomes" id="UP000634004"/>
    </source>
</evidence>
<feature type="region of interest" description="Disordered" evidence="1">
    <location>
        <begin position="1"/>
        <end position="21"/>
    </location>
</feature>
<keyword evidence="3" id="KW-1185">Reference proteome</keyword>
<protein>
    <submittedName>
        <fullName evidence="2">Uncharacterized protein</fullName>
    </submittedName>
</protein>
<evidence type="ECO:0000313" key="2">
    <source>
        <dbReference type="EMBL" id="GHB03370.1"/>
    </source>
</evidence>
<organism evidence="2 3">
    <name type="scientific">Algimonas arctica</name>
    <dbReference type="NCBI Taxonomy" id="1479486"/>
    <lineage>
        <taxon>Bacteria</taxon>
        <taxon>Pseudomonadati</taxon>
        <taxon>Pseudomonadota</taxon>
        <taxon>Alphaproteobacteria</taxon>
        <taxon>Maricaulales</taxon>
        <taxon>Robiginitomaculaceae</taxon>
        <taxon>Algimonas</taxon>
    </lineage>
</organism>
<dbReference type="Proteomes" id="UP000634004">
    <property type="component" value="Unassembled WGS sequence"/>
</dbReference>
<dbReference type="AlphaFoldDB" id="A0A8J3G3N0"/>
<proteinExistence type="predicted"/>
<accession>A0A8J3G3N0</accession>
<sequence>MEKPYFGKKSESATMTPYGGWGGRGDIDHVELFYVFCTFGHYWNRVGSGGVIGLLIRGDRDINSVRY</sequence>
<name>A0A8J3G3N0_9PROT</name>
<evidence type="ECO:0000256" key="1">
    <source>
        <dbReference type="SAM" id="MobiDB-lite"/>
    </source>
</evidence>
<comment type="caution">
    <text evidence="2">The sequence shown here is derived from an EMBL/GenBank/DDBJ whole genome shotgun (WGS) entry which is preliminary data.</text>
</comment>
<reference evidence="2" key="2">
    <citation type="submission" date="2020-09" db="EMBL/GenBank/DDBJ databases">
        <authorList>
            <person name="Sun Q."/>
            <person name="Kim S."/>
        </authorList>
    </citation>
    <scope>NUCLEOTIDE SEQUENCE</scope>
    <source>
        <strain evidence="2">KCTC 32513</strain>
    </source>
</reference>